<accession>A0A2H0U8B9</accession>
<name>A0A2H0U8B9_9BACT</name>
<dbReference type="InterPro" id="IPR032808">
    <property type="entry name" value="DoxX"/>
</dbReference>
<feature type="transmembrane region" description="Helical" evidence="5">
    <location>
        <begin position="266"/>
        <end position="288"/>
    </location>
</feature>
<evidence type="ECO:0000313" key="8">
    <source>
        <dbReference type="Proteomes" id="UP000231379"/>
    </source>
</evidence>
<evidence type="ECO:0000256" key="6">
    <source>
        <dbReference type="SAM" id="SignalP"/>
    </source>
</evidence>
<sequence length="347" mass="37583">MRTARIGIIFASALALSVIAAASFASAHEVYLLSAEEIAAAKDMARMPARVTLEENLSQFVFWAFVALVVLTTVYFMSLSRRIVNMCGPFLRRVKKYAPIVVRVGTGLAFLSFAYYGGLFGPELPLSGVYGSAAPVAGIAFALGGLALIANVLARSVSLLLLAVAGAGALMSGFYSFTYVEYAGALLFLAIGDGAAPARAGAARPLARVLRTLAQYRWAILRMGLGASIMFAAVYAKVVHSALAYMVVEKYDLTSYWLFAPFEPHFLVLGAAIIEFLAGILIFLGIEIRHTAAFVAFWLTLSMVFFREAVWPHIILFTLAGACMLYGYDRFSVFGRLYIRDGKEPVL</sequence>
<comment type="caution">
    <text evidence="7">The sequence shown here is derived from an EMBL/GenBank/DDBJ whole genome shotgun (WGS) entry which is preliminary data.</text>
</comment>
<dbReference type="Proteomes" id="UP000231379">
    <property type="component" value="Unassembled WGS sequence"/>
</dbReference>
<feature type="transmembrane region" description="Helical" evidence="5">
    <location>
        <begin position="60"/>
        <end position="79"/>
    </location>
</feature>
<keyword evidence="2 5" id="KW-0812">Transmembrane</keyword>
<reference evidence="8" key="1">
    <citation type="submission" date="2017-09" db="EMBL/GenBank/DDBJ databases">
        <title>Depth-based differentiation of microbial function through sediment-hosted aquifers and enrichment of novel symbionts in the deep terrestrial subsurface.</title>
        <authorList>
            <person name="Probst A.J."/>
            <person name="Ladd B."/>
            <person name="Jarett J.K."/>
            <person name="Geller-Mcgrath D.E."/>
            <person name="Sieber C.M.K."/>
            <person name="Emerson J.B."/>
            <person name="Anantharaman K."/>
            <person name="Thomas B.C."/>
            <person name="Malmstrom R."/>
            <person name="Stieglmeier M."/>
            <person name="Klingl A."/>
            <person name="Woyke T."/>
            <person name="Ryan C.M."/>
            <person name="Banfield J.F."/>
        </authorList>
    </citation>
    <scope>NUCLEOTIDE SEQUENCE [LARGE SCALE GENOMIC DNA]</scope>
</reference>
<evidence type="ECO:0000256" key="4">
    <source>
        <dbReference type="ARBA" id="ARBA00023136"/>
    </source>
</evidence>
<keyword evidence="4 5" id="KW-0472">Membrane</keyword>
<feature type="transmembrane region" description="Helical" evidence="5">
    <location>
        <begin position="157"/>
        <end position="177"/>
    </location>
</feature>
<feature type="transmembrane region" description="Helical" evidence="5">
    <location>
        <begin position="100"/>
        <end position="117"/>
    </location>
</feature>
<feature type="chain" id="PRO_5013735790" description="DoxX family protein" evidence="6">
    <location>
        <begin position="28"/>
        <end position="347"/>
    </location>
</feature>
<evidence type="ECO:0008006" key="9">
    <source>
        <dbReference type="Google" id="ProtNLM"/>
    </source>
</evidence>
<organism evidence="7 8">
    <name type="scientific">Candidatus Kaiserbacteria bacterium CG10_big_fil_rev_8_21_14_0_10_59_10</name>
    <dbReference type="NCBI Taxonomy" id="1974612"/>
    <lineage>
        <taxon>Bacteria</taxon>
        <taxon>Candidatus Kaiseribacteriota</taxon>
    </lineage>
</organism>
<feature type="transmembrane region" description="Helical" evidence="5">
    <location>
        <begin position="309"/>
        <end position="328"/>
    </location>
</feature>
<evidence type="ECO:0000256" key="2">
    <source>
        <dbReference type="ARBA" id="ARBA00022692"/>
    </source>
</evidence>
<keyword evidence="3 5" id="KW-1133">Transmembrane helix</keyword>
<feature type="transmembrane region" description="Helical" evidence="5">
    <location>
        <begin position="183"/>
        <end position="202"/>
    </location>
</feature>
<protein>
    <recommendedName>
        <fullName evidence="9">DoxX family protein</fullName>
    </recommendedName>
</protein>
<evidence type="ECO:0000256" key="1">
    <source>
        <dbReference type="ARBA" id="ARBA00004141"/>
    </source>
</evidence>
<feature type="transmembrane region" description="Helical" evidence="5">
    <location>
        <begin position="129"/>
        <end position="150"/>
    </location>
</feature>
<gene>
    <name evidence="7" type="ORF">COU20_01265</name>
</gene>
<evidence type="ECO:0000256" key="5">
    <source>
        <dbReference type="SAM" id="Phobius"/>
    </source>
</evidence>
<dbReference type="Pfam" id="PF07681">
    <property type="entry name" value="DoxX"/>
    <property type="match status" value="1"/>
</dbReference>
<dbReference type="EMBL" id="PFBM01000009">
    <property type="protein sequence ID" value="PIR82654.1"/>
    <property type="molecule type" value="Genomic_DNA"/>
</dbReference>
<comment type="subcellular location">
    <subcellularLocation>
        <location evidence="1">Membrane</location>
        <topology evidence="1">Multi-pass membrane protein</topology>
    </subcellularLocation>
</comment>
<dbReference type="AlphaFoldDB" id="A0A2H0U8B9"/>
<proteinExistence type="predicted"/>
<feature type="transmembrane region" description="Helical" evidence="5">
    <location>
        <begin position="223"/>
        <end position="246"/>
    </location>
</feature>
<keyword evidence="6" id="KW-0732">Signal</keyword>
<evidence type="ECO:0000313" key="7">
    <source>
        <dbReference type="EMBL" id="PIR82654.1"/>
    </source>
</evidence>
<evidence type="ECO:0000256" key="3">
    <source>
        <dbReference type="ARBA" id="ARBA00022989"/>
    </source>
</evidence>
<feature type="signal peptide" evidence="6">
    <location>
        <begin position="1"/>
        <end position="27"/>
    </location>
</feature>